<evidence type="ECO:0000256" key="1">
    <source>
        <dbReference type="ARBA" id="ARBA00006976"/>
    </source>
</evidence>
<dbReference type="PANTHER" id="PTHR13696:SF52">
    <property type="entry name" value="PARA FAMILY PROTEIN CT_582"/>
    <property type="match status" value="1"/>
</dbReference>
<dbReference type="InterPro" id="IPR050678">
    <property type="entry name" value="DNA_Partitioning_ATPase"/>
</dbReference>
<protein>
    <submittedName>
        <fullName evidence="4">Chromosome partitioning protein</fullName>
    </submittedName>
</protein>
<dbReference type="InterPro" id="IPR027417">
    <property type="entry name" value="P-loop_NTPase"/>
</dbReference>
<comment type="similarity">
    <text evidence="1">Belongs to the ParA family.</text>
</comment>
<organism evidence="4 5">
    <name type="scientific">Microbacterium aurum</name>
    <dbReference type="NCBI Taxonomy" id="36805"/>
    <lineage>
        <taxon>Bacteria</taxon>
        <taxon>Bacillati</taxon>
        <taxon>Actinomycetota</taxon>
        <taxon>Actinomycetes</taxon>
        <taxon>Micrococcales</taxon>
        <taxon>Microbacteriaceae</taxon>
        <taxon>Microbacterium</taxon>
    </lineage>
</organism>
<dbReference type="OrthoDB" id="9815116at2"/>
<dbReference type="InterPro" id="IPR025669">
    <property type="entry name" value="AAA_dom"/>
</dbReference>
<dbReference type="STRING" id="36805.BOH66_00045"/>
<evidence type="ECO:0000313" key="5">
    <source>
        <dbReference type="Proteomes" id="UP000187185"/>
    </source>
</evidence>
<dbReference type="Pfam" id="PF13614">
    <property type="entry name" value="AAA_31"/>
    <property type="match status" value="1"/>
</dbReference>
<gene>
    <name evidence="4" type="ORF">BOH66_00045</name>
</gene>
<dbReference type="FunFam" id="3.40.50.300:FF:000285">
    <property type="entry name" value="Sporulation initiation inhibitor Soj"/>
    <property type="match status" value="1"/>
</dbReference>
<evidence type="ECO:0000259" key="3">
    <source>
        <dbReference type="Pfam" id="PF13614"/>
    </source>
</evidence>
<dbReference type="AlphaFoldDB" id="A0A1P8UC84"/>
<comment type="function">
    <text evidence="2">May play a role in septum formation.</text>
</comment>
<dbReference type="KEGG" id="maur:BOH66_00045"/>
<dbReference type="SUPFAM" id="SSF52540">
    <property type="entry name" value="P-loop containing nucleoside triphosphate hydrolases"/>
    <property type="match status" value="1"/>
</dbReference>
<dbReference type="RefSeq" id="WP_076692011.1">
    <property type="nucleotide sequence ID" value="NZ_CP018762.1"/>
</dbReference>
<evidence type="ECO:0000313" key="4">
    <source>
        <dbReference type="EMBL" id="APZ35655.1"/>
    </source>
</evidence>
<dbReference type="Gene3D" id="3.40.50.300">
    <property type="entry name" value="P-loop containing nucleotide triphosphate hydrolases"/>
    <property type="match status" value="1"/>
</dbReference>
<accession>A0A1P8UC84</accession>
<feature type="domain" description="AAA" evidence="3">
    <location>
        <begin position="46"/>
        <end position="225"/>
    </location>
</feature>
<name>A0A1P8UC84_9MICO</name>
<dbReference type="PANTHER" id="PTHR13696">
    <property type="entry name" value="P-LOOP CONTAINING NUCLEOSIDE TRIPHOSPHATE HYDROLASE"/>
    <property type="match status" value="1"/>
</dbReference>
<keyword evidence="5" id="KW-1185">Reference proteome</keyword>
<dbReference type="Proteomes" id="UP000187185">
    <property type="component" value="Chromosome"/>
</dbReference>
<dbReference type="CDD" id="cd02042">
    <property type="entry name" value="ParAB_family"/>
    <property type="match status" value="1"/>
</dbReference>
<sequence>MPESENATSPAPFSIDDSPIARELANLTSRRKALDAVEIEFSGQTRILTVSNQKGGVGKTTTTVNIAAALASVGARVLVIDLDPQGNASTALGVPHTADTPSVYDVLIDEFPLADIVQTSPESPNLLCAPSTIHLAGAEIELVSQVAREHRLRTALDDYLARPDVQLDFVLIDCPPSLGLLTINAFTAAGELLIPIQCEYYALEGLSQLLGSVRMIQKHLNPKLHLSTILLTMYDGRTRLAQQVAEEVRTHFPDEVLRTIIPRSVRVSEAPSFGQTVIAYDGQSAGAVSYREAAVELVQRERLKTSDEGTS</sequence>
<dbReference type="EMBL" id="CP018762">
    <property type="protein sequence ID" value="APZ35655.1"/>
    <property type="molecule type" value="Genomic_DNA"/>
</dbReference>
<evidence type="ECO:0000256" key="2">
    <source>
        <dbReference type="ARBA" id="ARBA00059092"/>
    </source>
</evidence>
<reference evidence="4 5" key="1">
    <citation type="submission" date="2016-12" db="EMBL/GenBank/DDBJ databases">
        <title>Complete genome sequence of Microbacterium aurum KACC 15219.</title>
        <authorList>
            <person name="Jung Y."/>
            <person name="Shin J.-H."/>
            <person name="Lee Y.-J."/>
            <person name="Yi H."/>
            <person name="Bahn Y.-S."/>
            <person name="Kim J.F."/>
            <person name="Lee D.-W."/>
        </authorList>
    </citation>
    <scope>NUCLEOTIDE SEQUENCE [LARGE SCALE GENOMIC DNA]</scope>
    <source>
        <strain evidence="4 5">KACC 15219</strain>
    </source>
</reference>
<proteinExistence type="inferred from homology"/>